<dbReference type="HAMAP" id="MF_00161">
    <property type="entry name" value="LspA"/>
    <property type="match status" value="1"/>
</dbReference>
<protein>
    <recommendedName>
        <fullName evidence="9">Lipoprotein signal peptidase</fullName>
        <ecNumber evidence="9">3.4.23.36</ecNumber>
    </recommendedName>
    <alternativeName>
        <fullName evidence="9">Prolipoprotein signal peptidase</fullName>
    </alternativeName>
    <alternativeName>
        <fullName evidence="9">Signal peptidase II</fullName>
        <shortName evidence="9">SPase II</shortName>
    </alternativeName>
</protein>
<proteinExistence type="inferred from homology"/>
<keyword evidence="2 9" id="KW-1003">Cell membrane</keyword>
<evidence type="ECO:0000256" key="10">
    <source>
        <dbReference type="RuleBase" id="RU004181"/>
    </source>
</evidence>
<gene>
    <name evidence="9 12" type="primary">lspA</name>
    <name evidence="12" type="ORF">H9L22_06765</name>
</gene>
<evidence type="ECO:0000256" key="2">
    <source>
        <dbReference type="ARBA" id="ARBA00022475"/>
    </source>
</evidence>
<keyword evidence="7 9" id="KW-1133">Transmembrane helix</keyword>
<evidence type="ECO:0000313" key="13">
    <source>
        <dbReference type="Proteomes" id="UP000516117"/>
    </source>
</evidence>
<feature type="transmembrane region" description="Helical" evidence="9">
    <location>
        <begin position="96"/>
        <end position="116"/>
    </location>
</feature>
<evidence type="ECO:0000256" key="7">
    <source>
        <dbReference type="ARBA" id="ARBA00022989"/>
    </source>
</evidence>
<evidence type="ECO:0000313" key="12">
    <source>
        <dbReference type="EMBL" id="QNP57013.1"/>
    </source>
</evidence>
<dbReference type="GO" id="GO:0006508">
    <property type="term" value="P:proteolysis"/>
    <property type="evidence" value="ECO:0007669"/>
    <property type="project" value="UniProtKB-KW"/>
</dbReference>
<keyword evidence="13" id="KW-1185">Reference proteome</keyword>
<feature type="region of interest" description="Disordered" evidence="11">
    <location>
        <begin position="1"/>
        <end position="24"/>
    </location>
</feature>
<evidence type="ECO:0000256" key="5">
    <source>
        <dbReference type="ARBA" id="ARBA00022750"/>
    </source>
</evidence>
<dbReference type="NCBIfam" id="TIGR00077">
    <property type="entry name" value="lspA"/>
    <property type="match status" value="1"/>
</dbReference>
<keyword evidence="5 9" id="KW-0064">Aspartyl protease</keyword>
<feature type="active site" evidence="9">
    <location>
        <position position="156"/>
    </location>
</feature>
<feature type="active site" evidence="9">
    <location>
        <position position="170"/>
    </location>
</feature>
<name>A0A7H0H8Z7_9ACTN</name>
<comment type="pathway">
    <text evidence="9">Protein modification; lipoprotein biosynthesis (signal peptide cleavage).</text>
</comment>
<evidence type="ECO:0000256" key="4">
    <source>
        <dbReference type="ARBA" id="ARBA00022692"/>
    </source>
</evidence>
<keyword evidence="4 9" id="KW-0812">Transmembrane</keyword>
<evidence type="ECO:0000256" key="3">
    <source>
        <dbReference type="ARBA" id="ARBA00022670"/>
    </source>
</evidence>
<dbReference type="PRINTS" id="PR00781">
    <property type="entry name" value="LIPOSIGPTASE"/>
</dbReference>
<dbReference type="EMBL" id="CP060789">
    <property type="protein sequence ID" value="QNP57013.1"/>
    <property type="molecule type" value="Genomic_DNA"/>
</dbReference>
<dbReference type="InterPro" id="IPR001872">
    <property type="entry name" value="Peptidase_A8"/>
</dbReference>
<dbReference type="PANTHER" id="PTHR33695">
    <property type="entry name" value="LIPOPROTEIN SIGNAL PEPTIDASE"/>
    <property type="match status" value="1"/>
</dbReference>
<dbReference type="Pfam" id="PF01252">
    <property type="entry name" value="Peptidase_A8"/>
    <property type="match status" value="1"/>
</dbReference>
<feature type="transmembrane region" description="Helical" evidence="9">
    <location>
        <begin position="160"/>
        <end position="182"/>
    </location>
</feature>
<evidence type="ECO:0000256" key="6">
    <source>
        <dbReference type="ARBA" id="ARBA00022801"/>
    </source>
</evidence>
<comment type="similarity">
    <text evidence="1 9 10">Belongs to the peptidase A8 family.</text>
</comment>
<comment type="subcellular location">
    <subcellularLocation>
        <location evidence="9">Cell membrane</location>
        <topology evidence="9">Multi-pass membrane protein</topology>
    </subcellularLocation>
</comment>
<evidence type="ECO:0000256" key="1">
    <source>
        <dbReference type="ARBA" id="ARBA00006139"/>
    </source>
</evidence>
<feature type="transmembrane region" description="Helical" evidence="9">
    <location>
        <begin position="123"/>
        <end position="140"/>
    </location>
</feature>
<dbReference type="PANTHER" id="PTHR33695:SF1">
    <property type="entry name" value="LIPOPROTEIN SIGNAL PEPTIDASE"/>
    <property type="match status" value="1"/>
</dbReference>
<accession>A0A7H0H8Z7</accession>
<dbReference type="EC" id="3.4.23.36" evidence="9"/>
<evidence type="ECO:0000256" key="11">
    <source>
        <dbReference type="SAM" id="MobiDB-lite"/>
    </source>
</evidence>
<dbReference type="KEGG" id="tdf:H9L22_06765"/>
<dbReference type="RefSeq" id="WP_187722112.1">
    <property type="nucleotide sequence ID" value="NZ_BAABBL010000003.1"/>
</dbReference>
<dbReference type="GO" id="GO:0004190">
    <property type="term" value="F:aspartic-type endopeptidase activity"/>
    <property type="evidence" value="ECO:0007669"/>
    <property type="project" value="UniProtKB-UniRule"/>
</dbReference>
<evidence type="ECO:0000256" key="9">
    <source>
        <dbReference type="HAMAP-Rule" id="MF_00161"/>
    </source>
</evidence>
<sequence>MRGLRPADRQGPPPGVPPRHPLRDLQAARGTTLTARRAVRLVAGGIALLGLAVDQLVKLASVEFLEPGVPVNLVGSLLRLNLIRNPGAAFGMGSEVTIVFTIFAMLATVGCLVFALPRITRTWHAIALGLLLAGITGNLVDRLMQPPAALHGHVIDMFQLQGFAIFNIADVCITAAAVLIIIGSFRSERTDDVVEAPAEEQAA</sequence>
<dbReference type="GO" id="GO:0005886">
    <property type="term" value="C:plasma membrane"/>
    <property type="evidence" value="ECO:0007669"/>
    <property type="project" value="UniProtKB-SubCell"/>
</dbReference>
<evidence type="ECO:0000256" key="8">
    <source>
        <dbReference type="ARBA" id="ARBA00023136"/>
    </source>
</evidence>
<keyword evidence="6 9" id="KW-0378">Hydrolase</keyword>
<comment type="catalytic activity">
    <reaction evidence="9">
        <text>Release of signal peptides from bacterial membrane prolipoproteins. Hydrolyzes -Xaa-Yaa-Zaa-|-(S,diacylglyceryl)Cys-, in which Xaa is hydrophobic (preferably Leu), and Yaa (Ala or Ser) and Zaa (Gly or Ala) have small, neutral side chains.</text>
        <dbReference type="EC" id="3.4.23.36"/>
    </reaction>
</comment>
<dbReference type="Proteomes" id="UP000516117">
    <property type="component" value="Chromosome"/>
</dbReference>
<keyword evidence="3 9" id="KW-0645">Protease</keyword>
<organism evidence="12 13">
    <name type="scientific">Tessaracoccus defluvii</name>
    <dbReference type="NCBI Taxonomy" id="1285901"/>
    <lineage>
        <taxon>Bacteria</taxon>
        <taxon>Bacillati</taxon>
        <taxon>Actinomycetota</taxon>
        <taxon>Actinomycetes</taxon>
        <taxon>Propionibacteriales</taxon>
        <taxon>Propionibacteriaceae</taxon>
        <taxon>Tessaracoccus</taxon>
    </lineage>
</organism>
<dbReference type="AlphaFoldDB" id="A0A7H0H8Z7"/>
<dbReference type="UniPathway" id="UPA00665"/>
<keyword evidence="8 9" id="KW-0472">Membrane</keyword>
<feature type="transmembrane region" description="Helical" evidence="9">
    <location>
        <begin position="38"/>
        <end position="57"/>
    </location>
</feature>
<reference evidence="12 13" key="1">
    <citation type="submission" date="2020-08" db="EMBL/GenBank/DDBJ databases">
        <title>Genome sequence of Tessaracoccus defluvii JCM 17540T.</title>
        <authorList>
            <person name="Hyun D.-W."/>
            <person name="Bae J.-W."/>
        </authorList>
    </citation>
    <scope>NUCLEOTIDE SEQUENCE [LARGE SCALE GENOMIC DNA]</scope>
    <source>
        <strain evidence="12 13">JCM 17540</strain>
    </source>
</reference>
<comment type="function">
    <text evidence="9">This protein specifically catalyzes the removal of signal peptides from prolipoproteins.</text>
</comment>